<dbReference type="GO" id="GO:0005874">
    <property type="term" value="C:microtubule"/>
    <property type="evidence" value="ECO:0007669"/>
    <property type="project" value="UniProtKB-KW"/>
</dbReference>
<dbReference type="SUPFAM" id="SSF52490">
    <property type="entry name" value="Tubulin nucleotide-binding domain-like"/>
    <property type="match status" value="1"/>
</dbReference>
<dbReference type="PRINTS" id="PR01161">
    <property type="entry name" value="TUBULIN"/>
</dbReference>
<dbReference type="GO" id="GO:0005200">
    <property type="term" value="F:structural constituent of cytoskeleton"/>
    <property type="evidence" value="ECO:0007669"/>
    <property type="project" value="InterPro"/>
</dbReference>
<dbReference type="InterPro" id="IPR002453">
    <property type="entry name" value="Beta_tubulin"/>
</dbReference>
<dbReference type="GO" id="GO:0003924">
    <property type="term" value="F:GTPase activity"/>
    <property type="evidence" value="ECO:0007669"/>
    <property type="project" value="InterPro"/>
</dbReference>
<evidence type="ECO:0000256" key="1">
    <source>
        <dbReference type="ARBA" id="ARBA00009636"/>
    </source>
</evidence>
<protein>
    <submittedName>
        <fullName evidence="8">Beta-tubulin</fullName>
    </submittedName>
</protein>
<dbReference type="GeneID" id="8857823"/>
<dbReference type="OMA" id="GMDEMEM"/>
<dbReference type="InParanoid" id="D2VY59"/>
<evidence type="ECO:0000313" key="8">
    <source>
        <dbReference type="EMBL" id="EFC38306.1"/>
    </source>
</evidence>
<dbReference type="VEuPathDB" id="AmoebaDB:NAEGRDRAFT_44804"/>
<accession>D2VY59</accession>
<keyword evidence="3" id="KW-0547">Nucleotide-binding</keyword>
<dbReference type="PRINTS" id="PR01163">
    <property type="entry name" value="BETATUBULIN"/>
</dbReference>
<dbReference type="InterPro" id="IPR008280">
    <property type="entry name" value="Tub_FtsZ_C"/>
</dbReference>
<dbReference type="GO" id="GO:0007017">
    <property type="term" value="P:microtubule-based process"/>
    <property type="evidence" value="ECO:0007669"/>
    <property type="project" value="InterPro"/>
</dbReference>
<evidence type="ECO:0000256" key="2">
    <source>
        <dbReference type="ARBA" id="ARBA00022701"/>
    </source>
</evidence>
<dbReference type="Pfam" id="PF03953">
    <property type="entry name" value="Tubulin_C"/>
    <property type="match status" value="1"/>
</dbReference>
<dbReference type="KEGG" id="ngr:NAEGRDRAFT_44804"/>
<gene>
    <name evidence="8" type="ORF">NAEGRDRAFT_44804</name>
</gene>
<reference evidence="8 9" key="1">
    <citation type="journal article" date="2010" name="Cell">
        <title>The genome of Naegleria gruberi illuminates early eukaryotic versatility.</title>
        <authorList>
            <person name="Fritz-Laylin L.K."/>
            <person name="Prochnik S.E."/>
            <person name="Ginger M.L."/>
            <person name="Dacks J.B."/>
            <person name="Carpenter M.L."/>
            <person name="Field M.C."/>
            <person name="Kuo A."/>
            <person name="Paredez A."/>
            <person name="Chapman J."/>
            <person name="Pham J."/>
            <person name="Shu S."/>
            <person name="Neupane R."/>
            <person name="Cipriano M."/>
            <person name="Mancuso J."/>
            <person name="Tu H."/>
            <person name="Salamov A."/>
            <person name="Lindquist E."/>
            <person name="Shapiro H."/>
            <person name="Lucas S."/>
            <person name="Grigoriev I.V."/>
            <person name="Cande W.Z."/>
            <person name="Fulton C."/>
            <person name="Rokhsar D.S."/>
            <person name="Dawson S.C."/>
        </authorList>
    </citation>
    <scope>NUCLEOTIDE SEQUENCE [LARGE SCALE GENOMIC DNA]</scope>
    <source>
        <strain evidence="8 9">NEG-M</strain>
    </source>
</reference>
<dbReference type="InterPro" id="IPR036525">
    <property type="entry name" value="Tubulin/FtsZ_GTPase_sf"/>
</dbReference>
<dbReference type="OrthoDB" id="1844at2759"/>
<dbReference type="SMART" id="SM00864">
    <property type="entry name" value="Tubulin"/>
    <property type="match status" value="1"/>
</dbReference>
<keyword evidence="4" id="KW-0460">Magnesium</keyword>
<name>D2VY59_NAEGR</name>
<evidence type="ECO:0000313" key="9">
    <source>
        <dbReference type="Proteomes" id="UP000006671"/>
    </source>
</evidence>
<evidence type="ECO:0000256" key="3">
    <source>
        <dbReference type="ARBA" id="ARBA00022741"/>
    </source>
</evidence>
<dbReference type="EMBL" id="GG738909">
    <property type="protein sequence ID" value="EFC38306.1"/>
    <property type="molecule type" value="Genomic_DNA"/>
</dbReference>
<organism evidence="9">
    <name type="scientific">Naegleria gruberi</name>
    <name type="common">Amoeba</name>
    <dbReference type="NCBI Taxonomy" id="5762"/>
    <lineage>
        <taxon>Eukaryota</taxon>
        <taxon>Discoba</taxon>
        <taxon>Heterolobosea</taxon>
        <taxon>Tetramitia</taxon>
        <taxon>Eutetramitia</taxon>
        <taxon>Vahlkampfiidae</taxon>
        <taxon>Naegleria</taxon>
    </lineage>
</organism>
<evidence type="ECO:0000256" key="5">
    <source>
        <dbReference type="ARBA" id="ARBA00023134"/>
    </source>
</evidence>
<dbReference type="Proteomes" id="UP000006671">
    <property type="component" value="Unassembled WGS sequence"/>
</dbReference>
<dbReference type="GO" id="GO:0005525">
    <property type="term" value="F:GTP binding"/>
    <property type="evidence" value="ECO:0007669"/>
    <property type="project" value="UniProtKB-KW"/>
</dbReference>
<dbReference type="RefSeq" id="XP_002671050.1">
    <property type="nucleotide sequence ID" value="XM_002671004.1"/>
</dbReference>
<dbReference type="STRING" id="5762.D2VY59"/>
<dbReference type="SUPFAM" id="SSF55307">
    <property type="entry name" value="Tubulin C-terminal domain-like"/>
    <property type="match status" value="1"/>
</dbReference>
<evidence type="ECO:0000256" key="4">
    <source>
        <dbReference type="ARBA" id="ARBA00022842"/>
    </source>
</evidence>
<feature type="domain" description="Tubulin/FtsZ GTPase" evidence="7">
    <location>
        <begin position="46"/>
        <end position="233"/>
    </location>
</feature>
<dbReference type="AlphaFoldDB" id="D2VY59"/>
<dbReference type="Gene3D" id="3.30.1330.20">
    <property type="entry name" value="Tubulin/FtsZ, C-terminal domain"/>
    <property type="match status" value="1"/>
</dbReference>
<dbReference type="Pfam" id="PF00091">
    <property type="entry name" value="Tubulin"/>
    <property type="match status" value="1"/>
</dbReference>
<dbReference type="eggNOG" id="KOG1375">
    <property type="taxonomic scope" value="Eukaryota"/>
</dbReference>
<dbReference type="Gene3D" id="3.40.50.1440">
    <property type="entry name" value="Tubulin/FtsZ, GTPase domain"/>
    <property type="match status" value="1"/>
</dbReference>
<keyword evidence="2" id="KW-0493">Microtubule</keyword>
<dbReference type="InterPro" id="IPR037103">
    <property type="entry name" value="Tubulin/FtsZ-like_C"/>
</dbReference>
<dbReference type="InterPro" id="IPR000217">
    <property type="entry name" value="Tubulin"/>
</dbReference>
<sequence>MKDIVSICIGGCGNRIGSSFWKHLMREHHLNIFTGEKIDSATSSDQLKAIAEEHCNIFLHEKEDGKFVPRVKLLESKFATFGNCGNGNSFGNGYYTDGSLLEPKIMDQVRRRIEQCDYLDGFQVFHSIIGGSGSGLGSKILTHLSDDYPSKFIGTTSVLPSEECFGGRSLSYYNSVLSVQSLLASTFVTLFDNQALEQYCRKEVKLESCGYENLNDLIAQSVCEYTSPFRFSQSLNSSYRKLATNLVTYPRLHFFSISRSQMEVNVKNGIKSTLETLTRNLFDSSNNLLTLNSQQGKYLTSNICYRGTISNISMIEECAGKIKIQNESQFSKWIHSSIHTSLCETISPVCKFNSSASMISNATFITQAFKRIRDTFKNQLKRKAYLSHFLNEGMDEMEMDEAEWNFEDLILEYEQYETVCGYEDTSSDVEDEDDE</sequence>
<dbReference type="InterPro" id="IPR023123">
    <property type="entry name" value="Tubulin_C"/>
</dbReference>
<comment type="similarity">
    <text evidence="1">Belongs to the tubulin family.</text>
</comment>
<evidence type="ECO:0000256" key="6">
    <source>
        <dbReference type="ARBA" id="ARBA00034296"/>
    </source>
</evidence>
<comment type="function">
    <text evidence="6">Tubulin is the major constituent of microtubules, a cylinder consisting of laterally associated linear protofilaments composed of alpha- and beta-tubulin heterodimers. Microtubules grow by the addition of GTP-tubulin dimers to the microtubule end, where a stabilizing cap forms. Below the cap, tubulin dimers are in GDP-bound state, owing to GTPase activity of alpha-tubulin.</text>
</comment>
<dbReference type="Gene3D" id="1.10.287.600">
    <property type="entry name" value="Helix hairpin bin"/>
    <property type="match status" value="1"/>
</dbReference>
<dbReference type="PANTHER" id="PTHR11588">
    <property type="entry name" value="TUBULIN"/>
    <property type="match status" value="1"/>
</dbReference>
<evidence type="ECO:0000259" key="7">
    <source>
        <dbReference type="SMART" id="SM00864"/>
    </source>
</evidence>
<dbReference type="InterPro" id="IPR018316">
    <property type="entry name" value="Tubulin/FtsZ_2-layer-sand-dom"/>
</dbReference>
<keyword evidence="9" id="KW-1185">Reference proteome</keyword>
<keyword evidence="5" id="KW-0342">GTP-binding</keyword>
<proteinExistence type="inferred from homology"/>
<dbReference type="InterPro" id="IPR003008">
    <property type="entry name" value="Tubulin_FtsZ_GTPase"/>
</dbReference>